<dbReference type="AlphaFoldDB" id="A0AAV7WBT5"/>
<dbReference type="Proteomes" id="UP001066276">
    <property type="component" value="Chromosome 1_2"/>
</dbReference>
<organism evidence="1 2">
    <name type="scientific">Pleurodeles waltl</name>
    <name type="common">Iberian ribbed newt</name>
    <dbReference type="NCBI Taxonomy" id="8319"/>
    <lineage>
        <taxon>Eukaryota</taxon>
        <taxon>Metazoa</taxon>
        <taxon>Chordata</taxon>
        <taxon>Craniata</taxon>
        <taxon>Vertebrata</taxon>
        <taxon>Euteleostomi</taxon>
        <taxon>Amphibia</taxon>
        <taxon>Batrachia</taxon>
        <taxon>Caudata</taxon>
        <taxon>Salamandroidea</taxon>
        <taxon>Salamandridae</taxon>
        <taxon>Pleurodelinae</taxon>
        <taxon>Pleurodeles</taxon>
    </lineage>
</organism>
<evidence type="ECO:0000313" key="2">
    <source>
        <dbReference type="Proteomes" id="UP001066276"/>
    </source>
</evidence>
<evidence type="ECO:0000313" key="1">
    <source>
        <dbReference type="EMBL" id="KAJ1211489.1"/>
    </source>
</evidence>
<keyword evidence="2" id="KW-1185">Reference proteome</keyword>
<protein>
    <submittedName>
        <fullName evidence="1">Uncharacterized protein</fullName>
    </submittedName>
</protein>
<name>A0AAV7WBT5_PLEWA</name>
<sequence>MLQCLKRSHTDAAMPQAEPHRCCNASSGATQMLAMPQVNPRGYCSASRRATRILQRLKQSHADTAAPQAEPRGYCSASSRATRILQRLKQSHADTAAPQAEPRGYCSASSRATRILQRLKQSHADTAAPQAEPRGYCSASSRATRILQRLKQSHADTAAPQAEPRRYCSTSHTATDTAMPHLSRVATTQEKIRAPLMHNILMLPTQATLQLNSDLMMHSSALWRLVRGTKRNKNIHTIVCWVASVGLRSDLEETPTYSNEIALDMVSIVKQ</sequence>
<dbReference type="EMBL" id="JANPWB010000002">
    <property type="protein sequence ID" value="KAJ1211489.1"/>
    <property type="molecule type" value="Genomic_DNA"/>
</dbReference>
<proteinExistence type="predicted"/>
<gene>
    <name evidence="1" type="ORF">NDU88_006849</name>
</gene>
<accession>A0AAV7WBT5</accession>
<reference evidence="1" key="1">
    <citation type="journal article" date="2022" name="bioRxiv">
        <title>Sequencing and chromosome-scale assembly of the giantPleurodeles waltlgenome.</title>
        <authorList>
            <person name="Brown T."/>
            <person name="Elewa A."/>
            <person name="Iarovenko S."/>
            <person name="Subramanian E."/>
            <person name="Araus A.J."/>
            <person name="Petzold A."/>
            <person name="Susuki M."/>
            <person name="Suzuki K.-i.T."/>
            <person name="Hayashi T."/>
            <person name="Toyoda A."/>
            <person name="Oliveira C."/>
            <person name="Osipova E."/>
            <person name="Leigh N.D."/>
            <person name="Simon A."/>
            <person name="Yun M.H."/>
        </authorList>
    </citation>
    <scope>NUCLEOTIDE SEQUENCE</scope>
    <source>
        <strain evidence="1">20211129_DDA</strain>
        <tissue evidence="1">Liver</tissue>
    </source>
</reference>
<comment type="caution">
    <text evidence="1">The sequence shown here is derived from an EMBL/GenBank/DDBJ whole genome shotgun (WGS) entry which is preliminary data.</text>
</comment>